<accession>E0TIG4</accession>
<organism evidence="2 3">
    <name type="scientific">Parvularcula bermudensis (strain ATCC BAA-594 / HTCC2503 / KCTC 12087)</name>
    <dbReference type="NCBI Taxonomy" id="314260"/>
    <lineage>
        <taxon>Bacteria</taxon>
        <taxon>Pseudomonadati</taxon>
        <taxon>Pseudomonadota</taxon>
        <taxon>Alphaproteobacteria</taxon>
        <taxon>Parvularculales</taxon>
        <taxon>Parvularculaceae</taxon>
        <taxon>Parvularcula</taxon>
    </lineage>
</organism>
<dbReference type="STRING" id="314260.PB2503_11179"/>
<dbReference type="Proteomes" id="UP000001302">
    <property type="component" value="Chromosome"/>
</dbReference>
<protein>
    <submittedName>
        <fullName evidence="2">Uncharacterized protein</fullName>
    </submittedName>
</protein>
<proteinExistence type="predicted"/>
<dbReference type="RefSeq" id="WP_013301257.1">
    <property type="nucleotide sequence ID" value="NC_014414.1"/>
</dbReference>
<evidence type="ECO:0000313" key="3">
    <source>
        <dbReference type="Proteomes" id="UP000001302"/>
    </source>
</evidence>
<dbReference type="AlphaFoldDB" id="E0TIG4"/>
<dbReference type="HOGENOM" id="CLU_2344118_0_0_5"/>
<reference evidence="2 3" key="2">
    <citation type="journal article" date="2011" name="J. Bacteriol.">
        <title>Complete genome sequence of strain HTCC2503T of Parvularcula bermudensis, the type species of the order "Parvularculales" in the class Alphaproteobacteria.</title>
        <authorList>
            <person name="Oh H.M."/>
            <person name="Kang I."/>
            <person name="Vergin K.L."/>
            <person name="Kang D."/>
            <person name="Rhee K.H."/>
            <person name="Giovannoni S.J."/>
            <person name="Cho J.C."/>
        </authorList>
    </citation>
    <scope>NUCLEOTIDE SEQUENCE [LARGE SCALE GENOMIC DNA]</scope>
    <source>
        <strain evidence="3">ATCC BAA-594 / HTCC2503 / KCTC 12087</strain>
    </source>
</reference>
<feature type="signal peptide" evidence="1">
    <location>
        <begin position="1"/>
        <end position="25"/>
    </location>
</feature>
<evidence type="ECO:0000256" key="1">
    <source>
        <dbReference type="SAM" id="SignalP"/>
    </source>
</evidence>
<keyword evidence="1" id="KW-0732">Signal</keyword>
<dbReference type="KEGG" id="pbr:PB2503_11179"/>
<gene>
    <name evidence="2" type="ordered locus">PB2503_11179</name>
</gene>
<keyword evidence="3" id="KW-1185">Reference proteome</keyword>
<evidence type="ECO:0000313" key="2">
    <source>
        <dbReference type="EMBL" id="ADM10283.1"/>
    </source>
</evidence>
<name>E0TIG4_PARBH</name>
<sequence length="97" mass="10408">MRQWYPLFIALLTFLGAQIAASAHAVEFGDPAHTHDGEACDLSQFGLRVGDLPAPPTITLPGEAFIAAPLAFARRLLAASTLHDHPPQRAPPFPITQ</sequence>
<feature type="chain" id="PRO_5003140701" evidence="1">
    <location>
        <begin position="26"/>
        <end position="97"/>
    </location>
</feature>
<reference evidence="3" key="1">
    <citation type="submission" date="2010-08" db="EMBL/GenBank/DDBJ databases">
        <title>Genome sequence of Parvularcula bermudensis HTCC2503.</title>
        <authorList>
            <person name="Kang D.-M."/>
            <person name="Oh H.-M."/>
            <person name="Cho J.-C."/>
        </authorList>
    </citation>
    <scope>NUCLEOTIDE SEQUENCE [LARGE SCALE GENOMIC DNA]</scope>
    <source>
        <strain evidence="3">ATCC BAA-594 / HTCC2503 / KCTC 12087</strain>
    </source>
</reference>
<dbReference type="EMBL" id="CP002156">
    <property type="protein sequence ID" value="ADM10283.1"/>
    <property type="molecule type" value="Genomic_DNA"/>
</dbReference>